<evidence type="ECO:0000313" key="5">
    <source>
        <dbReference type="Proteomes" id="UP001177120"/>
    </source>
</evidence>
<dbReference type="SUPFAM" id="SSF56349">
    <property type="entry name" value="DNA breaking-rejoining enzymes"/>
    <property type="match status" value="1"/>
</dbReference>
<name>A0ABS2WL98_9BACL</name>
<organism evidence="4 5">
    <name type="scientific">Polycladomyces zharkentensis</name>
    <dbReference type="NCBI Taxonomy" id="2807616"/>
    <lineage>
        <taxon>Bacteria</taxon>
        <taxon>Bacillati</taxon>
        <taxon>Bacillota</taxon>
        <taxon>Bacilli</taxon>
        <taxon>Bacillales</taxon>
        <taxon>Thermoactinomycetaceae</taxon>
        <taxon>Polycladomyces</taxon>
    </lineage>
</organism>
<proteinExistence type="predicted"/>
<dbReference type="Pfam" id="PF13495">
    <property type="entry name" value="Phage_int_SAM_4"/>
    <property type="match status" value="1"/>
</dbReference>
<gene>
    <name evidence="4" type="ORF">JQC72_12150</name>
</gene>
<evidence type="ECO:0000256" key="2">
    <source>
        <dbReference type="PROSITE-ProRule" id="PRU01248"/>
    </source>
</evidence>
<protein>
    <submittedName>
        <fullName evidence="4">Phage integrase N-terminal SAM-like domain-containing protein</fullName>
    </submittedName>
</protein>
<dbReference type="InterPro" id="IPR044068">
    <property type="entry name" value="CB"/>
</dbReference>
<evidence type="ECO:0000313" key="4">
    <source>
        <dbReference type="EMBL" id="MBN2910253.1"/>
    </source>
</evidence>
<evidence type="ECO:0000259" key="3">
    <source>
        <dbReference type="PROSITE" id="PS51900"/>
    </source>
</evidence>
<accession>A0ABS2WL98</accession>
<feature type="domain" description="Core-binding (CB)" evidence="3">
    <location>
        <begin position="1"/>
        <end position="86"/>
    </location>
</feature>
<comment type="caution">
    <text evidence="4">The sequence shown here is derived from an EMBL/GenBank/DDBJ whole genome shotgun (WGS) entry which is preliminary data.</text>
</comment>
<evidence type="ECO:0000256" key="1">
    <source>
        <dbReference type="ARBA" id="ARBA00023125"/>
    </source>
</evidence>
<dbReference type="Gene3D" id="1.10.150.130">
    <property type="match status" value="1"/>
</dbReference>
<dbReference type="Proteomes" id="UP001177120">
    <property type="component" value="Unassembled WGS sequence"/>
</dbReference>
<dbReference type="PROSITE" id="PS51900">
    <property type="entry name" value="CB"/>
    <property type="match status" value="1"/>
</dbReference>
<keyword evidence="5" id="KW-1185">Reference proteome</keyword>
<keyword evidence="1 2" id="KW-0238">DNA-binding</keyword>
<dbReference type="InterPro" id="IPR010998">
    <property type="entry name" value="Integrase_recombinase_N"/>
</dbReference>
<dbReference type="InterPro" id="IPR011010">
    <property type="entry name" value="DNA_brk_join_enz"/>
</dbReference>
<reference evidence="4" key="1">
    <citation type="journal article" date="2024" name="Int. J. Syst. Evol. Microbiol.">
        <title>Polycladomyces zharkentensis sp. nov., a novel thermophilic cellulose- and starch-degrading member of the Bacillota from a geothermal aquifer in Kazakhstan.</title>
        <authorList>
            <person name="Mashzhan A."/>
            <person name="Kistaubayeva A."/>
            <person name="Javier-Lopez R."/>
            <person name="Bissenova U."/>
            <person name="Bissenbay A."/>
            <person name="Birkeland N.K."/>
        </authorList>
    </citation>
    <scope>NUCLEOTIDE SEQUENCE</scope>
    <source>
        <strain evidence="4">ZKZ2T</strain>
    </source>
</reference>
<sequence length="97" mass="11936">MNYLDRFESRLKEEWKRTPTIDVYLRSVRFFEKWYTESVNDDFEPDNITALDIQDWRQHMQIQDKLHPTTINKRISSLKVYWSCRSGFCHSRCRPEC</sequence>
<dbReference type="InterPro" id="IPR004107">
    <property type="entry name" value="Integrase_SAM-like_N"/>
</dbReference>
<dbReference type="EMBL" id="JAFHAP010000011">
    <property type="protein sequence ID" value="MBN2910253.1"/>
    <property type="molecule type" value="Genomic_DNA"/>
</dbReference>